<dbReference type="Gene3D" id="1.25.10.10">
    <property type="entry name" value="Leucine-rich Repeat Variant"/>
    <property type="match status" value="2"/>
</dbReference>
<dbReference type="EMBL" id="BLIY01000022">
    <property type="protein sequence ID" value="GFE55547.1"/>
    <property type="molecule type" value="Genomic_DNA"/>
</dbReference>
<reference evidence="1" key="1">
    <citation type="submission" date="2019-12" db="EMBL/GenBank/DDBJ databases">
        <title>Genome sequence of Babesia ovis.</title>
        <authorList>
            <person name="Yamagishi J."/>
            <person name="Sevinc F."/>
            <person name="Xuan X."/>
        </authorList>
    </citation>
    <scope>NUCLEOTIDE SEQUENCE</scope>
    <source>
        <strain evidence="1">Selcuk</strain>
    </source>
</reference>
<dbReference type="InterPro" id="IPR016024">
    <property type="entry name" value="ARM-type_fold"/>
</dbReference>
<evidence type="ECO:0000313" key="2">
    <source>
        <dbReference type="Proteomes" id="UP001057455"/>
    </source>
</evidence>
<sequence>MFRSEVVAAVFAAHEGSYAATQRLHQLVECREDPVPTLELQQQLVVTYDVLISLTQLPHNSSDEAVLSFVSTKGAAATRENYVECVDLLRFYGFTLLVKLVENHWHNLPEELRARCKHDAERLFSCGRVEATVAAEYNTLAVPKVTQFLATIAIREWPVAWVEFVPLCLQSINSRLGLLGTKANGCKQTLAELCIFGGLLSEVAADISDCMDNKVLYKKRTQILGMLQNHMCDVFLLIRRVIMLGMMNGQPQMLHMVINIFRNLSLTMEGVIFVAFDVDEFLTMNANSVHRSDIIQTMHNICSNLVWKPLKNMPKRPDFDIPDENMYKGKLGRFLRNIVSVGESIQLDSSLDTACDELHLAQALKSLFDRNGLYILGNVDHESLKLLCDYVLRRLVMHPSMQIAICAVNGLNIMLRRMSALGGGRLTGEYVGGVFVPNPSVRWLDHRQMLLVLFVRCLKMGNAALQDDSRDHTSSATIDTFIADAIGTPIVRSQRWSKLLFAYVPIDDEFCVGHMKNFEPRFASLRSTILNCVSLLCTISHDYMNLSIKALADIFTTAQSVVMDSPCVVGASACTLSGISEKRLQWTCKKLVLFDGTCFMFEAALSRLRSATIDATVSSEKTKVPEWLQPAAANKVLHAAKNKIGGEVVDNWISSAMTYLLHMLGLQLPSVHSAQLEIRRLGMLASSSHLLLFNPEPMERILEYVVGLLLLQNSGTQQDTRVCRSALVTLIALCKNCSTLVSTYVEPIVQRIRHCLSVAEDESARDLLLESLVALTSCLQNYETQKRLTHEIIAPHVEEIKALASKLSSVKTEERPAMLFDILYGPDPSDGIIANACVGSPRILGGTTSGTTMDNDSLYCVRRNLRRVFTMSLSILRCSAISHGHNDRTNMRHPLEELLPDLVMSVCTVLTALSGMWRPAFRGQNNWRKAVLSPGEEEWIALQGFNEAIASEESLRKLVESVFSIPANIDAKLVRKCRRHDFLIRQSALKLCGEIFSTAATQNLDLLQPPQDGLLNEALVEPLEWISMFHLAQFLKFALVPSKLSLRHVLPKMISTVSERINSEWKALSRVQRNLLDDSQTNETAESRIMHLYYLRVYACIETGLQLMSLVATIFRARSSQILEGESQPGTDDVIMGSNDQISVVFGSRELLTSVLQCLCSALCWPHCRCIMEALRLLRAYARTAPTLDKCSIGLAEVLAPEALLVLHKQLRSERTFDPLNLGNDEGHGSSTTAYKRFWSNTRDGSANYIKEFVNTMCSFYECLVRCQPGVSAVVVQGEINVQALLGYKSLVDSVKLLTPYLQEHECLAFLTKAIAQNTVETRALLQAGVEANVMDQNVRANAKMTQLSSSVLETRSSREIEYCGSGESDDEFLGSDIMYLLFE</sequence>
<organism evidence="1 2">
    <name type="scientific">Babesia ovis</name>
    <dbReference type="NCBI Taxonomy" id="5869"/>
    <lineage>
        <taxon>Eukaryota</taxon>
        <taxon>Sar</taxon>
        <taxon>Alveolata</taxon>
        <taxon>Apicomplexa</taxon>
        <taxon>Aconoidasida</taxon>
        <taxon>Piroplasmida</taxon>
        <taxon>Babesiidae</taxon>
        <taxon>Babesia</taxon>
    </lineage>
</organism>
<proteinExistence type="predicted"/>
<keyword evidence="2" id="KW-1185">Reference proteome</keyword>
<dbReference type="InterPro" id="IPR011989">
    <property type="entry name" value="ARM-like"/>
</dbReference>
<dbReference type="Proteomes" id="UP001057455">
    <property type="component" value="Unassembled WGS sequence"/>
</dbReference>
<comment type="caution">
    <text evidence="1">The sequence shown here is derived from an EMBL/GenBank/DDBJ whole genome shotgun (WGS) entry which is preliminary data.</text>
</comment>
<protein>
    <submittedName>
        <fullName evidence="1">Plasmodium vivax PV1H14065_P-related, putative</fullName>
    </submittedName>
</protein>
<dbReference type="OrthoDB" id="360399at2759"/>
<gene>
    <name evidence="1" type="ORF">BaOVIS_029510</name>
</gene>
<name>A0A9W5TEK9_BABOV</name>
<dbReference type="SUPFAM" id="SSF48371">
    <property type="entry name" value="ARM repeat"/>
    <property type="match status" value="1"/>
</dbReference>
<accession>A0A9W5TEK9</accession>
<evidence type="ECO:0000313" key="1">
    <source>
        <dbReference type="EMBL" id="GFE55547.1"/>
    </source>
</evidence>